<feature type="compositionally biased region" description="Basic and acidic residues" evidence="1">
    <location>
        <begin position="27"/>
        <end position="36"/>
    </location>
</feature>
<dbReference type="Proteomes" id="UP000054248">
    <property type="component" value="Unassembled WGS sequence"/>
</dbReference>
<reference evidence="2 3" key="1">
    <citation type="submission" date="2014-04" db="EMBL/GenBank/DDBJ databases">
        <authorList>
            <consortium name="DOE Joint Genome Institute"/>
            <person name="Kuo A."/>
            <person name="Girlanda M."/>
            <person name="Perotto S."/>
            <person name="Kohler A."/>
            <person name="Nagy L.G."/>
            <person name="Floudas D."/>
            <person name="Copeland A."/>
            <person name="Barry K.W."/>
            <person name="Cichocki N."/>
            <person name="Veneault-Fourrey C."/>
            <person name="LaButti K."/>
            <person name="Lindquist E.A."/>
            <person name="Lipzen A."/>
            <person name="Lundell T."/>
            <person name="Morin E."/>
            <person name="Murat C."/>
            <person name="Sun H."/>
            <person name="Tunlid A."/>
            <person name="Henrissat B."/>
            <person name="Grigoriev I.V."/>
            <person name="Hibbett D.S."/>
            <person name="Martin F."/>
            <person name="Nordberg H.P."/>
            <person name="Cantor M.N."/>
            <person name="Hua S.X."/>
        </authorList>
    </citation>
    <scope>NUCLEOTIDE SEQUENCE [LARGE SCALE GENOMIC DNA]</scope>
    <source>
        <strain evidence="2 3">MUT 4182</strain>
    </source>
</reference>
<gene>
    <name evidence="2" type="ORF">M407DRAFT_32234</name>
</gene>
<feature type="region of interest" description="Disordered" evidence="1">
    <location>
        <begin position="27"/>
        <end position="49"/>
    </location>
</feature>
<sequence>MAKHATGAFGNVYSNCSVNSYDSAHLSHEDHSDGKHATATSGDLSRTRTEHRPVALNRVQSHLTVCTSRTPLRTKRPGTCAGTLDHCIGFTSATKFRADDYSLSAVPSYYKTMLLTTVIVGYGYKAYQDWEVSDPPPGYNSVIGEVGGDLNYDELVVYHDDAIRPPWLIIYQ</sequence>
<dbReference type="Gene3D" id="6.20.320.10">
    <property type="match status" value="1"/>
</dbReference>
<reference evidence="3" key="2">
    <citation type="submission" date="2015-01" db="EMBL/GenBank/DDBJ databases">
        <title>Evolutionary Origins and Diversification of the Mycorrhizal Mutualists.</title>
        <authorList>
            <consortium name="DOE Joint Genome Institute"/>
            <consortium name="Mycorrhizal Genomics Consortium"/>
            <person name="Kohler A."/>
            <person name="Kuo A."/>
            <person name="Nagy L.G."/>
            <person name="Floudas D."/>
            <person name="Copeland A."/>
            <person name="Barry K.W."/>
            <person name="Cichocki N."/>
            <person name="Veneault-Fourrey C."/>
            <person name="LaButti K."/>
            <person name="Lindquist E.A."/>
            <person name="Lipzen A."/>
            <person name="Lundell T."/>
            <person name="Morin E."/>
            <person name="Murat C."/>
            <person name="Riley R."/>
            <person name="Ohm R."/>
            <person name="Sun H."/>
            <person name="Tunlid A."/>
            <person name="Henrissat B."/>
            <person name="Grigoriev I.V."/>
            <person name="Hibbett D.S."/>
            <person name="Martin F."/>
        </authorList>
    </citation>
    <scope>NUCLEOTIDE SEQUENCE [LARGE SCALE GENOMIC DNA]</scope>
    <source>
        <strain evidence="3">MUT 4182</strain>
    </source>
</reference>
<protein>
    <submittedName>
        <fullName evidence="2">Uncharacterized protein</fullName>
    </submittedName>
</protein>
<evidence type="ECO:0000256" key="1">
    <source>
        <dbReference type="SAM" id="MobiDB-lite"/>
    </source>
</evidence>
<organism evidence="2 3">
    <name type="scientific">Tulasnella calospora MUT 4182</name>
    <dbReference type="NCBI Taxonomy" id="1051891"/>
    <lineage>
        <taxon>Eukaryota</taxon>
        <taxon>Fungi</taxon>
        <taxon>Dikarya</taxon>
        <taxon>Basidiomycota</taxon>
        <taxon>Agaricomycotina</taxon>
        <taxon>Agaricomycetes</taxon>
        <taxon>Cantharellales</taxon>
        <taxon>Tulasnellaceae</taxon>
        <taxon>Tulasnella</taxon>
    </lineage>
</organism>
<proteinExistence type="predicted"/>
<evidence type="ECO:0000313" key="2">
    <source>
        <dbReference type="EMBL" id="KIO18088.1"/>
    </source>
</evidence>
<dbReference type="STRING" id="1051891.A0A0C3K9K9"/>
<accession>A0A0C3K9K9</accession>
<evidence type="ECO:0000313" key="3">
    <source>
        <dbReference type="Proteomes" id="UP000054248"/>
    </source>
</evidence>
<dbReference type="EMBL" id="KN823314">
    <property type="protein sequence ID" value="KIO18088.1"/>
    <property type="molecule type" value="Genomic_DNA"/>
</dbReference>
<dbReference type="HOGENOM" id="CLU_1556404_0_0_1"/>
<dbReference type="SUPFAM" id="SSF56399">
    <property type="entry name" value="ADP-ribosylation"/>
    <property type="match status" value="1"/>
</dbReference>
<dbReference type="AlphaFoldDB" id="A0A0C3K9K9"/>
<name>A0A0C3K9K9_9AGAM</name>
<keyword evidence="3" id="KW-1185">Reference proteome</keyword>
<dbReference type="OrthoDB" id="9514740at2759"/>